<dbReference type="Pfam" id="PF00149">
    <property type="entry name" value="Metallophos"/>
    <property type="match status" value="1"/>
</dbReference>
<dbReference type="OrthoDB" id="651281at2"/>
<keyword evidence="7" id="KW-1185">Reference proteome</keyword>
<evidence type="ECO:0000256" key="2">
    <source>
        <dbReference type="ARBA" id="ARBA00022801"/>
    </source>
</evidence>
<dbReference type="EMBL" id="CP003742">
    <property type="protein sequence ID" value="AGI70983.1"/>
    <property type="molecule type" value="Genomic_DNA"/>
</dbReference>
<dbReference type="KEGG" id="oar:OA238_c07660"/>
<evidence type="ECO:0000256" key="1">
    <source>
        <dbReference type="ARBA" id="ARBA00022723"/>
    </source>
</evidence>
<gene>
    <name evidence="6" type="ORF">OA238_c07660</name>
</gene>
<proteinExistence type="inferred from homology"/>
<evidence type="ECO:0000313" key="6">
    <source>
        <dbReference type="EMBL" id="AGI70983.1"/>
    </source>
</evidence>
<keyword evidence="3" id="KW-0408">Iron</keyword>
<dbReference type="InterPro" id="IPR029052">
    <property type="entry name" value="Metallo-depent_PP-like"/>
</dbReference>
<dbReference type="SUPFAM" id="SSF56300">
    <property type="entry name" value="Metallo-dependent phosphatases"/>
    <property type="match status" value="1"/>
</dbReference>
<name>M9RGX8_9RHOB</name>
<evidence type="ECO:0000313" key="7">
    <source>
        <dbReference type="Proteomes" id="UP000004688"/>
    </source>
</evidence>
<comment type="similarity">
    <text evidence="4">Belongs to the cyclic nucleotide phosphodiesterase class-III family.</text>
</comment>
<evidence type="ECO:0000256" key="3">
    <source>
        <dbReference type="ARBA" id="ARBA00023004"/>
    </source>
</evidence>
<dbReference type="GO" id="GO:0004112">
    <property type="term" value="F:cyclic-nucleotide phosphodiesterase activity"/>
    <property type="evidence" value="ECO:0007669"/>
    <property type="project" value="InterPro"/>
</dbReference>
<dbReference type="InterPro" id="IPR004843">
    <property type="entry name" value="Calcineurin-like_PHP"/>
</dbReference>
<dbReference type="PANTHER" id="PTHR42988:SF2">
    <property type="entry name" value="CYCLIC NUCLEOTIDE PHOSPHODIESTERASE CBUA0032-RELATED"/>
    <property type="match status" value="1"/>
</dbReference>
<dbReference type="GO" id="GO:0046872">
    <property type="term" value="F:metal ion binding"/>
    <property type="evidence" value="ECO:0007669"/>
    <property type="project" value="UniProtKB-KW"/>
</dbReference>
<dbReference type="AlphaFoldDB" id="M9RGX8"/>
<accession>M9RGX8</accession>
<dbReference type="Proteomes" id="UP000004688">
    <property type="component" value="Chromosome"/>
</dbReference>
<dbReference type="CDD" id="cd07402">
    <property type="entry name" value="MPP_GpdQ"/>
    <property type="match status" value="1"/>
</dbReference>
<dbReference type="RefSeq" id="WP_015494211.1">
    <property type="nucleotide sequence ID" value="NC_020908.1"/>
</dbReference>
<sequence>MDKILVLTDLHLRGAGKTIIGLDPTVRLQQSLDTALRDHPDAKALILMGDLTHSGRAEEYDILRDMLQDCPIPVTYMLGNHDQRAPFRATFPTAPVTPQGHVQRIVDLPHHRIITLDTHDAAANPAHSGLLCADRLAWLDAALAGAGGRMALVFAHHPPHAVGLPGMDAIALRNGDDLLDRLRATPAHLFCGHVHRTISGQTRGVAFTMFKSTCHQAPLDLIRPDSTLSIAEPAAYGLLLLSEGGVIAHSEDIGLNLTPCSGSDALPEDESKAI</sequence>
<evidence type="ECO:0000256" key="4">
    <source>
        <dbReference type="ARBA" id="ARBA00025742"/>
    </source>
</evidence>
<organism evidence="6 7">
    <name type="scientific">Octadecabacter arcticus 238</name>
    <dbReference type="NCBI Taxonomy" id="391616"/>
    <lineage>
        <taxon>Bacteria</taxon>
        <taxon>Pseudomonadati</taxon>
        <taxon>Pseudomonadota</taxon>
        <taxon>Alphaproteobacteria</taxon>
        <taxon>Rhodobacterales</taxon>
        <taxon>Roseobacteraceae</taxon>
        <taxon>Octadecabacter</taxon>
    </lineage>
</organism>
<feature type="domain" description="Calcineurin-like phosphoesterase" evidence="5">
    <location>
        <begin position="3"/>
        <end position="196"/>
    </location>
</feature>
<dbReference type="Gene3D" id="3.60.21.10">
    <property type="match status" value="1"/>
</dbReference>
<protein>
    <submittedName>
        <fullName evidence="6">Putative metallophosphoesterase domain-containing protein</fullName>
    </submittedName>
</protein>
<keyword evidence="1" id="KW-0479">Metal-binding</keyword>
<dbReference type="HOGENOM" id="CLU_070320_2_0_5"/>
<keyword evidence="2" id="KW-0378">Hydrolase</keyword>
<dbReference type="PANTHER" id="PTHR42988">
    <property type="entry name" value="PHOSPHOHYDROLASE"/>
    <property type="match status" value="1"/>
</dbReference>
<dbReference type="STRING" id="391616.OA238_c07660"/>
<dbReference type="InterPro" id="IPR050884">
    <property type="entry name" value="CNP_phosphodiesterase-III"/>
</dbReference>
<dbReference type="eggNOG" id="COG1409">
    <property type="taxonomic scope" value="Bacteria"/>
</dbReference>
<reference evidence="6 7" key="1">
    <citation type="journal article" date="2013" name="PLoS ONE">
        <title>Poles Apart: Arctic and Antarctic Octadecabacter strains Share High Genome Plasticity and a New Type of Xanthorhodopsin.</title>
        <authorList>
            <person name="Vollmers J."/>
            <person name="Voget S."/>
            <person name="Dietrich S."/>
            <person name="Gollnow K."/>
            <person name="Smits M."/>
            <person name="Meyer K."/>
            <person name="Brinkhoff T."/>
            <person name="Simon M."/>
            <person name="Daniel R."/>
        </authorList>
    </citation>
    <scope>NUCLEOTIDE SEQUENCE [LARGE SCALE GENOMIC DNA]</scope>
    <source>
        <strain evidence="6 7">238</strain>
    </source>
</reference>
<dbReference type="InterPro" id="IPR026575">
    <property type="entry name" value="GpdQ/CpdA-like"/>
</dbReference>
<evidence type="ECO:0000259" key="5">
    <source>
        <dbReference type="Pfam" id="PF00149"/>
    </source>
</evidence>